<dbReference type="InterPro" id="IPR020595">
    <property type="entry name" value="MnmG-rel_CS"/>
</dbReference>
<dbReference type="GO" id="GO:0050660">
    <property type="term" value="F:flavin adenine dinucleotide binding"/>
    <property type="evidence" value="ECO:0007669"/>
    <property type="project" value="UniProtKB-UniRule"/>
</dbReference>
<dbReference type="PRINTS" id="PR00411">
    <property type="entry name" value="PNDRDTASEI"/>
</dbReference>
<gene>
    <name evidence="11 13" type="primary">mnmG</name>
    <name evidence="11" type="synonym">gidA</name>
    <name evidence="13" type="ORF">G5B42_06660</name>
</gene>
<dbReference type="AlphaFoldDB" id="A0A8J6I1F0"/>
<comment type="caution">
    <text evidence="11">Lacks conserved residue(s) required for the propagation of feature annotation.</text>
</comment>
<evidence type="ECO:0000256" key="5">
    <source>
        <dbReference type="ARBA" id="ARBA00022630"/>
    </source>
</evidence>
<dbReference type="Gene3D" id="1.10.150.570">
    <property type="entry name" value="GidA associated domain, C-terminal subdomain"/>
    <property type="match status" value="1"/>
</dbReference>
<keyword evidence="14" id="KW-1185">Reference proteome</keyword>
<evidence type="ECO:0000256" key="8">
    <source>
        <dbReference type="ARBA" id="ARBA00023027"/>
    </source>
</evidence>
<dbReference type="InterPro" id="IPR040131">
    <property type="entry name" value="MnmG_N"/>
</dbReference>
<evidence type="ECO:0000256" key="10">
    <source>
        <dbReference type="ARBA" id="ARBA00031800"/>
    </source>
</evidence>
<dbReference type="GO" id="GO:0005829">
    <property type="term" value="C:cytosol"/>
    <property type="evidence" value="ECO:0007669"/>
    <property type="project" value="TreeGrafter"/>
</dbReference>
<evidence type="ECO:0000259" key="12">
    <source>
        <dbReference type="SMART" id="SM01228"/>
    </source>
</evidence>
<dbReference type="InterPro" id="IPR049312">
    <property type="entry name" value="GIDA_C_N"/>
</dbReference>
<evidence type="ECO:0000256" key="4">
    <source>
        <dbReference type="ARBA" id="ARBA00020461"/>
    </source>
</evidence>
<dbReference type="SMART" id="SM01228">
    <property type="entry name" value="GIDA_assoc_3"/>
    <property type="match status" value="1"/>
</dbReference>
<evidence type="ECO:0000256" key="9">
    <source>
        <dbReference type="ARBA" id="ARBA00025948"/>
    </source>
</evidence>
<feature type="domain" description="tRNA uridine 5-carboxymethylaminomethyl modification enzyme C-terminal subdomain" evidence="12">
    <location>
        <begin position="540"/>
        <end position="611"/>
    </location>
</feature>
<dbReference type="NCBIfam" id="TIGR00136">
    <property type="entry name" value="mnmG_gidA"/>
    <property type="match status" value="1"/>
</dbReference>
<comment type="caution">
    <text evidence="13">The sequence shown here is derived from an EMBL/GenBank/DDBJ whole genome shotgun (WGS) entry which is preliminary data.</text>
</comment>
<evidence type="ECO:0000313" key="13">
    <source>
        <dbReference type="EMBL" id="MBA2133223.1"/>
    </source>
</evidence>
<evidence type="ECO:0000256" key="1">
    <source>
        <dbReference type="ARBA" id="ARBA00001974"/>
    </source>
</evidence>
<dbReference type="HAMAP" id="MF_00129">
    <property type="entry name" value="MnmG_GidA"/>
    <property type="match status" value="1"/>
</dbReference>
<reference evidence="13" key="1">
    <citation type="submission" date="2020-06" db="EMBL/GenBank/DDBJ databases">
        <title>Novel chitinolytic bacterium.</title>
        <authorList>
            <person name="Ungkulpasvich U."/>
            <person name="Kosugi A."/>
            <person name="Uke A."/>
        </authorList>
    </citation>
    <scope>NUCLEOTIDE SEQUENCE</scope>
    <source>
        <strain evidence="13">UUS1-1</strain>
    </source>
</reference>
<comment type="function">
    <text evidence="2 11">NAD-binding protein involved in the addition of a carboxymethylaminomethyl (cmnm) group at the wobble position (U34) of certain tRNAs, forming tRNA-cmnm(5)s(2)U34.</text>
</comment>
<proteinExistence type="inferred from homology"/>
<dbReference type="Pfam" id="PF01134">
    <property type="entry name" value="GIDA"/>
    <property type="match status" value="1"/>
</dbReference>
<keyword evidence="8 11" id="KW-0520">NAD</keyword>
<dbReference type="PROSITE" id="PS01281">
    <property type="entry name" value="GIDA_2"/>
    <property type="match status" value="1"/>
</dbReference>
<dbReference type="InterPro" id="IPR002218">
    <property type="entry name" value="MnmG-rel"/>
</dbReference>
<dbReference type="GO" id="GO:0030488">
    <property type="term" value="P:tRNA methylation"/>
    <property type="evidence" value="ECO:0007669"/>
    <property type="project" value="TreeGrafter"/>
</dbReference>
<dbReference type="PANTHER" id="PTHR11806">
    <property type="entry name" value="GLUCOSE INHIBITED DIVISION PROTEIN A"/>
    <property type="match status" value="1"/>
</dbReference>
<evidence type="ECO:0000256" key="7">
    <source>
        <dbReference type="ARBA" id="ARBA00022827"/>
    </source>
</evidence>
<feature type="binding site" evidence="11">
    <location>
        <begin position="11"/>
        <end position="16"/>
    </location>
    <ligand>
        <name>FAD</name>
        <dbReference type="ChEBI" id="CHEBI:57692"/>
    </ligand>
</feature>
<dbReference type="Gene3D" id="1.10.10.1800">
    <property type="entry name" value="tRNA uridine 5-carboxymethylaminomethyl modification enzyme MnmG/GidA"/>
    <property type="match status" value="1"/>
</dbReference>
<dbReference type="FunFam" id="1.10.150.570:FF:000001">
    <property type="entry name" value="tRNA uridine 5-carboxymethylaminomethyl modification enzyme MnmG"/>
    <property type="match status" value="1"/>
</dbReference>
<evidence type="ECO:0000256" key="3">
    <source>
        <dbReference type="ARBA" id="ARBA00007653"/>
    </source>
</evidence>
<dbReference type="InterPro" id="IPR047001">
    <property type="entry name" value="MnmG_C_subdom"/>
</dbReference>
<keyword evidence="6 11" id="KW-0819">tRNA processing</keyword>
<organism evidence="13 14">
    <name type="scientific">Capillibacterium thermochitinicola</name>
    <dbReference type="NCBI Taxonomy" id="2699427"/>
    <lineage>
        <taxon>Bacteria</taxon>
        <taxon>Bacillati</taxon>
        <taxon>Bacillota</taxon>
        <taxon>Capillibacterium</taxon>
    </lineage>
</organism>
<dbReference type="RefSeq" id="WP_181339669.1">
    <property type="nucleotide sequence ID" value="NZ_JAAKDE010000012.1"/>
</dbReference>
<dbReference type="InterPro" id="IPR004416">
    <property type="entry name" value="MnmG"/>
</dbReference>
<evidence type="ECO:0000256" key="6">
    <source>
        <dbReference type="ARBA" id="ARBA00022694"/>
    </source>
</evidence>
<name>A0A8J6I1F0_9FIRM</name>
<dbReference type="PANTHER" id="PTHR11806:SF0">
    <property type="entry name" value="PROTEIN MTO1 HOMOLOG, MITOCHONDRIAL"/>
    <property type="match status" value="1"/>
</dbReference>
<dbReference type="Pfam" id="PF21680">
    <property type="entry name" value="GIDA_C_1st"/>
    <property type="match status" value="1"/>
</dbReference>
<dbReference type="GO" id="GO:0002098">
    <property type="term" value="P:tRNA wobble uridine modification"/>
    <property type="evidence" value="ECO:0007669"/>
    <property type="project" value="InterPro"/>
</dbReference>
<comment type="similarity">
    <text evidence="3 11">Belongs to the MnmG family.</text>
</comment>
<comment type="subcellular location">
    <subcellularLocation>
        <location evidence="11">Cytoplasm</location>
    </subcellularLocation>
</comment>
<accession>A0A8J6I1F0</accession>
<comment type="subunit">
    <text evidence="9 11">Homodimer. Heterotetramer of two MnmE and two MnmG subunits.</text>
</comment>
<evidence type="ECO:0000313" key="14">
    <source>
        <dbReference type="Proteomes" id="UP000657177"/>
    </source>
</evidence>
<keyword evidence="7 11" id="KW-0274">FAD</keyword>
<dbReference type="SUPFAM" id="SSF51905">
    <property type="entry name" value="FAD/NAD(P)-binding domain"/>
    <property type="match status" value="1"/>
</dbReference>
<evidence type="ECO:0000256" key="2">
    <source>
        <dbReference type="ARBA" id="ARBA00003717"/>
    </source>
</evidence>
<keyword evidence="11" id="KW-0963">Cytoplasm</keyword>
<dbReference type="InterPro" id="IPR044920">
    <property type="entry name" value="MnmG_C_subdom_sf"/>
</dbReference>
<keyword evidence="5 11" id="KW-0285">Flavoprotein</keyword>
<dbReference type="InterPro" id="IPR036188">
    <property type="entry name" value="FAD/NAD-bd_sf"/>
</dbReference>
<dbReference type="FunFam" id="3.50.50.60:FF:000002">
    <property type="entry name" value="tRNA uridine 5-carboxymethylaminomethyl modification enzyme MnmG"/>
    <property type="match status" value="1"/>
</dbReference>
<comment type="cofactor">
    <cofactor evidence="1 11">
        <name>FAD</name>
        <dbReference type="ChEBI" id="CHEBI:57692"/>
    </cofactor>
</comment>
<dbReference type="Pfam" id="PF13932">
    <property type="entry name" value="SAM_GIDA_C"/>
    <property type="match status" value="1"/>
</dbReference>
<dbReference type="InterPro" id="IPR026904">
    <property type="entry name" value="MnmG_C"/>
</dbReference>
<dbReference type="EMBL" id="JAAKDE010000012">
    <property type="protein sequence ID" value="MBA2133223.1"/>
    <property type="molecule type" value="Genomic_DNA"/>
</dbReference>
<sequence length="626" mass="70494">MRQKYDVAVIGAGHAGCEAANATAKMGFTTLLLTINFNNIAFMPCNPSVGGPGKSNLVREVDALGGLIGRNTDRAHIQIRALNTQKGPAVRALRAQTDKRLYQQFMQEYLEKQPLITIRQGEVVALERYKDLWRLTLSTGITFEVPAVVIATGTFLRGRVHIGSLSFPSGPQGQHPANALAEYLEAQGLKFKRFKTGTPARVRKRSINFDAMIEQPGDRLDHGFSYWLPWSPREPVSCWLTYTNEKTHAIIRNNLHLAPMYCGAIKGIGTRYCPAIENKVVNFPQRERHQVFIEPEGLNTDEMYIAGLSSSLPEEIQDQFIRTVPGLEAVEIVRPGYAIEYDVIAPEQLQNSLQIRGWPGVFSAGQINGTSGYEEAAAQGIIAGINAGLYLKGEEPFTLGRNEAYIGVLIDDLVTKENNEPYRIMTSRAEFRLSLRQENADLRLTEYGYRFNLISLEEYDCFQRKRERIEETLAFFTETHITPGSEQALRLKELTGVEVKQKSSLKQLLRMPQIKITDLWDLIDPDQKQPLTDEVVENFIKYEGYLEREEKMAARLAKMEEKKIPPDFDYTAVPNLSSEAREKLQKFRPATLGQAGRISGVSPADLSTLLIWITRSNRQCTAPKHL</sequence>
<dbReference type="Gene3D" id="3.50.50.60">
    <property type="entry name" value="FAD/NAD(P)-binding domain"/>
    <property type="match status" value="2"/>
</dbReference>
<protein>
    <recommendedName>
        <fullName evidence="4 11">tRNA uridine 5-carboxymethylaminomethyl modification enzyme MnmG</fullName>
    </recommendedName>
    <alternativeName>
        <fullName evidence="10 11">Glucose-inhibited division protein A</fullName>
    </alternativeName>
</protein>
<dbReference type="Proteomes" id="UP000657177">
    <property type="component" value="Unassembled WGS sequence"/>
</dbReference>
<evidence type="ECO:0000256" key="11">
    <source>
        <dbReference type="HAMAP-Rule" id="MF_00129"/>
    </source>
</evidence>